<keyword evidence="1" id="KW-0472">Membrane</keyword>
<reference evidence="2 3" key="1">
    <citation type="journal article" date="2019" name="Nat. Plants">
        <title>Genome sequencing of Musa balbisiana reveals subgenome evolution and function divergence in polyploid bananas.</title>
        <authorList>
            <person name="Yao X."/>
        </authorList>
    </citation>
    <scope>NUCLEOTIDE SEQUENCE [LARGE SCALE GENOMIC DNA]</scope>
    <source>
        <strain evidence="3">cv. DH-PKW</strain>
        <tissue evidence="2">Leaves</tissue>
    </source>
</reference>
<keyword evidence="1" id="KW-1133">Transmembrane helix</keyword>
<evidence type="ECO:0000313" key="2">
    <source>
        <dbReference type="EMBL" id="THU72528.1"/>
    </source>
</evidence>
<comment type="caution">
    <text evidence="2">The sequence shown here is derived from an EMBL/GenBank/DDBJ whole genome shotgun (WGS) entry which is preliminary data.</text>
</comment>
<evidence type="ECO:0000313" key="3">
    <source>
        <dbReference type="Proteomes" id="UP000317650"/>
    </source>
</evidence>
<name>A0A4S8KBS1_MUSBA</name>
<dbReference type="AlphaFoldDB" id="A0A4S8KBS1"/>
<protein>
    <submittedName>
        <fullName evidence="2">Uncharacterized protein</fullName>
    </submittedName>
</protein>
<dbReference type="Proteomes" id="UP000317650">
    <property type="component" value="Chromosome 4"/>
</dbReference>
<keyword evidence="1" id="KW-0812">Transmembrane</keyword>
<organism evidence="2 3">
    <name type="scientific">Musa balbisiana</name>
    <name type="common">Banana</name>
    <dbReference type="NCBI Taxonomy" id="52838"/>
    <lineage>
        <taxon>Eukaryota</taxon>
        <taxon>Viridiplantae</taxon>
        <taxon>Streptophyta</taxon>
        <taxon>Embryophyta</taxon>
        <taxon>Tracheophyta</taxon>
        <taxon>Spermatophyta</taxon>
        <taxon>Magnoliopsida</taxon>
        <taxon>Liliopsida</taxon>
        <taxon>Zingiberales</taxon>
        <taxon>Musaceae</taxon>
        <taxon>Musa</taxon>
    </lineage>
</organism>
<proteinExistence type="predicted"/>
<evidence type="ECO:0000256" key="1">
    <source>
        <dbReference type="SAM" id="Phobius"/>
    </source>
</evidence>
<keyword evidence="3" id="KW-1185">Reference proteome</keyword>
<gene>
    <name evidence="2" type="ORF">C4D60_Mb04t13100</name>
</gene>
<dbReference type="EMBL" id="PYDT01000001">
    <property type="protein sequence ID" value="THU72528.1"/>
    <property type="molecule type" value="Genomic_DNA"/>
</dbReference>
<feature type="transmembrane region" description="Helical" evidence="1">
    <location>
        <begin position="121"/>
        <end position="138"/>
    </location>
</feature>
<sequence>MAKDPTDPTAGAGGHNLLEEIRVLRKERSDIQRKLSIAHVRVAAVEAELGVMIKDLGAMINDLGASLIEFEKDVDVLDTYAKNLDEDRARELAARKAEQEAAVNGESRSTVEHEMHLRKYMVMRFAALAVVVILVRLAKLMKS</sequence>
<accession>A0A4S8KBS1</accession>